<keyword evidence="10 13" id="KW-0508">mRNA splicing</keyword>
<sequence length="95" mass="10330">MSAVAPSTTSASGGAATSNNNNAQFNFFKMCIGRPVVVKLNNGVEYRGILEVVDGNMNIVMEQTEEYLNGQLKTKYGDCFLRGNNVLYISAQSKK</sequence>
<evidence type="ECO:0000256" key="10">
    <source>
        <dbReference type="ARBA" id="ARBA00023187"/>
    </source>
</evidence>
<dbReference type="InterPro" id="IPR001163">
    <property type="entry name" value="Sm_dom_euk/arc"/>
</dbReference>
<comment type="similarity">
    <text evidence="3 13">Belongs to the snRNP Sm proteins family. SmF/LSm6 subfamily.</text>
</comment>
<evidence type="ECO:0000256" key="12">
    <source>
        <dbReference type="ARBA" id="ARBA00023274"/>
    </source>
</evidence>
<proteinExistence type="inferred from homology"/>
<keyword evidence="5" id="KW-0698">rRNA processing</keyword>
<dbReference type="OrthoDB" id="268799at2759"/>
<dbReference type="GO" id="GO:0008033">
    <property type="term" value="P:tRNA processing"/>
    <property type="evidence" value="ECO:0007669"/>
    <property type="project" value="UniProtKB-KW"/>
</dbReference>
<dbReference type="Proteomes" id="UP000007797">
    <property type="component" value="Unassembled WGS sequence"/>
</dbReference>
<evidence type="ECO:0000313" key="16">
    <source>
        <dbReference type="Proteomes" id="UP000007797"/>
    </source>
</evidence>
<dbReference type="GO" id="GO:0005681">
    <property type="term" value="C:spliceosomal complex"/>
    <property type="evidence" value="ECO:0007669"/>
    <property type="project" value="UniProtKB-KW"/>
</dbReference>
<dbReference type="STRING" id="1054147.F4Q3Z6"/>
<keyword evidence="12 13" id="KW-0687">Ribonucleoprotein</keyword>
<dbReference type="PANTHER" id="PTHR11021">
    <property type="entry name" value="SMALL NUCLEAR RIBONUCLEOPROTEIN F SNRNP-F"/>
    <property type="match status" value="1"/>
</dbReference>
<evidence type="ECO:0000256" key="13">
    <source>
        <dbReference type="PIRNR" id="PIRNR006609"/>
    </source>
</evidence>
<dbReference type="PROSITE" id="PS52002">
    <property type="entry name" value="SM"/>
    <property type="match status" value="1"/>
</dbReference>
<dbReference type="RefSeq" id="XP_004355384.1">
    <property type="nucleotide sequence ID" value="XM_004355332.1"/>
</dbReference>
<dbReference type="GO" id="GO:0005730">
    <property type="term" value="C:nucleolus"/>
    <property type="evidence" value="ECO:0007669"/>
    <property type="project" value="TreeGrafter"/>
</dbReference>
<keyword evidence="8 13" id="KW-0747">Spliceosome</keyword>
<dbReference type="Pfam" id="PF01423">
    <property type="entry name" value="LSM"/>
    <property type="match status" value="1"/>
</dbReference>
<keyword evidence="4" id="KW-0963">Cytoplasm</keyword>
<evidence type="ECO:0000256" key="7">
    <source>
        <dbReference type="ARBA" id="ARBA00022694"/>
    </source>
</evidence>
<evidence type="ECO:0000256" key="2">
    <source>
        <dbReference type="ARBA" id="ARBA00004496"/>
    </source>
</evidence>
<dbReference type="SUPFAM" id="SSF50182">
    <property type="entry name" value="Sm-like ribonucleoproteins"/>
    <property type="match status" value="1"/>
</dbReference>
<keyword evidence="16" id="KW-1185">Reference proteome</keyword>
<gene>
    <name evidence="15" type="primary">lsm6</name>
    <name evidence="15" type="ORF">DFA_07891</name>
</gene>
<dbReference type="AlphaFoldDB" id="F4Q3Z6"/>
<dbReference type="GeneID" id="14869169"/>
<keyword evidence="6 13" id="KW-0507">mRNA processing</keyword>
<evidence type="ECO:0000256" key="11">
    <source>
        <dbReference type="ARBA" id="ARBA00023242"/>
    </source>
</evidence>
<dbReference type="GO" id="GO:0005688">
    <property type="term" value="C:U6 snRNP"/>
    <property type="evidence" value="ECO:0007669"/>
    <property type="project" value="TreeGrafter"/>
</dbReference>
<dbReference type="GO" id="GO:0005732">
    <property type="term" value="C:sno(s)RNA-containing ribonucleoprotein complex"/>
    <property type="evidence" value="ECO:0007669"/>
    <property type="project" value="TreeGrafter"/>
</dbReference>
<dbReference type="CDD" id="cd01726">
    <property type="entry name" value="LSm6"/>
    <property type="match status" value="1"/>
</dbReference>
<protein>
    <submittedName>
        <fullName evidence="15">LSM domain-containing protein</fullName>
    </submittedName>
</protein>
<evidence type="ECO:0000256" key="8">
    <source>
        <dbReference type="ARBA" id="ARBA00022728"/>
    </source>
</evidence>
<keyword evidence="7" id="KW-0819">tRNA processing</keyword>
<evidence type="ECO:0000256" key="5">
    <source>
        <dbReference type="ARBA" id="ARBA00022552"/>
    </source>
</evidence>
<dbReference type="Gene3D" id="2.30.30.100">
    <property type="match status" value="1"/>
</dbReference>
<dbReference type="InterPro" id="IPR016487">
    <property type="entry name" value="Lsm6/sSmF"/>
</dbReference>
<dbReference type="GO" id="GO:0030490">
    <property type="term" value="P:maturation of SSU-rRNA"/>
    <property type="evidence" value="ECO:0007669"/>
    <property type="project" value="TreeGrafter"/>
</dbReference>
<reference evidence="16" key="1">
    <citation type="journal article" date="2011" name="Genome Res.">
        <title>Phylogeny-wide analysis of social amoeba genomes highlights ancient origins for complex intercellular communication.</title>
        <authorList>
            <person name="Heidel A.J."/>
            <person name="Lawal H.M."/>
            <person name="Felder M."/>
            <person name="Schilde C."/>
            <person name="Helps N.R."/>
            <person name="Tunggal B."/>
            <person name="Rivero F."/>
            <person name="John U."/>
            <person name="Schleicher M."/>
            <person name="Eichinger L."/>
            <person name="Platzer M."/>
            <person name="Noegel A.A."/>
            <person name="Schaap P."/>
            <person name="Gloeckner G."/>
        </authorList>
    </citation>
    <scope>NUCLEOTIDE SEQUENCE [LARGE SCALE GENOMIC DNA]</scope>
    <source>
        <strain evidence="16">SH3</strain>
    </source>
</reference>
<evidence type="ECO:0000256" key="1">
    <source>
        <dbReference type="ARBA" id="ARBA00004123"/>
    </source>
</evidence>
<dbReference type="OMA" id="EQTVEYV"/>
<dbReference type="GO" id="GO:0046540">
    <property type="term" value="C:U4/U6 x U5 tri-snRNP complex"/>
    <property type="evidence" value="ECO:0007669"/>
    <property type="project" value="TreeGrafter"/>
</dbReference>
<accession>F4Q3Z6</accession>
<organism evidence="15 16">
    <name type="scientific">Cavenderia fasciculata</name>
    <name type="common">Slime mold</name>
    <name type="synonym">Dictyostelium fasciculatum</name>
    <dbReference type="NCBI Taxonomy" id="261658"/>
    <lineage>
        <taxon>Eukaryota</taxon>
        <taxon>Amoebozoa</taxon>
        <taxon>Evosea</taxon>
        <taxon>Eumycetozoa</taxon>
        <taxon>Dictyostelia</taxon>
        <taxon>Acytosteliales</taxon>
        <taxon>Cavenderiaceae</taxon>
        <taxon>Cavenderia</taxon>
    </lineage>
</organism>
<keyword evidence="11 13" id="KW-0539">Nucleus</keyword>
<feature type="domain" description="Sm" evidence="14">
    <location>
        <begin position="23"/>
        <end position="95"/>
    </location>
</feature>
<comment type="subcellular location">
    <subcellularLocation>
        <location evidence="2">Cytoplasm</location>
    </subcellularLocation>
    <subcellularLocation>
        <location evidence="1 13">Nucleus</location>
    </subcellularLocation>
</comment>
<dbReference type="EMBL" id="GL883021">
    <property type="protein sequence ID" value="EGG16910.1"/>
    <property type="molecule type" value="Genomic_DNA"/>
</dbReference>
<dbReference type="GO" id="GO:0000398">
    <property type="term" value="P:mRNA splicing, via spliceosome"/>
    <property type="evidence" value="ECO:0007669"/>
    <property type="project" value="InterPro"/>
</dbReference>
<dbReference type="InterPro" id="IPR010920">
    <property type="entry name" value="LSM_dom_sf"/>
</dbReference>
<evidence type="ECO:0000256" key="4">
    <source>
        <dbReference type="ARBA" id="ARBA00022490"/>
    </source>
</evidence>
<evidence type="ECO:0000256" key="9">
    <source>
        <dbReference type="ARBA" id="ARBA00022884"/>
    </source>
</evidence>
<dbReference type="SMART" id="SM00651">
    <property type="entry name" value="Sm"/>
    <property type="match status" value="1"/>
</dbReference>
<name>F4Q3Z6_CACFS</name>
<dbReference type="KEGG" id="dfa:DFA_07891"/>
<dbReference type="InterPro" id="IPR047575">
    <property type="entry name" value="Sm"/>
</dbReference>
<evidence type="ECO:0000313" key="15">
    <source>
        <dbReference type="EMBL" id="EGG16910.1"/>
    </source>
</evidence>
<evidence type="ECO:0000256" key="3">
    <source>
        <dbReference type="ARBA" id="ARBA00007927"/>
    </source>
</evidence>
<evidence type="ECO:0000256" key="6">
    <source>
        <dbReference type="ARBA" id="ARBA00022664"/>
    </source>
</evidence>
<dbReference type="FunFam" id="2.30.30.100:FF:000037">
    <property type="entry name" value="U6 snRNA-associated Sm-like protein LSm6"/>
    <property type="match status" value="1"/>
</dbReference>
<keyword evidence="9 13" id="KW-0694">RNA-binding</keyword>
<dbReference type="GO" id="GO:0003723">
    <property type="term" value="F:RNA binding"/>
    <property type="evidence" value="ECO:0007669"/>
    <property type="project" value="UniProtKB-UniRule"/>
</dbReference>
<evidence type="ECO:0000259" key="14">
    <source>
        <dbReference type="PROSITE" id="PS52002"/>
    </source>
</evidence>
<dbReference type="PANTHER" id="PTHR11021:SF1">
    <property type="entry name" value="U6 SNRNA-ASSOCIATED SM-LIKE PROTEIN LSM6"/>
    <property type="match status" value="1"/>
</dbReference>
<dbReference type="GO" id="GO:0000932">
    <property type="term" value="C:P-body"/>
    <property type="evidence" value="ECO:0007669"/>
    <property type="project" value="TreeGrafter"/>
</dbReference>